<protein>
    <submittedName>
        <fullName evidence="3">Two-component response regulator</fullName>
    </submittedName>
</protein>
<dbReference type="InterPro" id="IPR011006">
    <property type="entry name" value="CheY-like_superfamily"/>
</dbReference>
<dbReference type="GO" id="GO:0000160">
    <property type="term" value="P:phosphorelay signal transduction system"/>
    <property type="evidence" value="ECO:0007669"/>
    <property type="project" value="InterPro"/>
</dbReference>
<keyword evidence="4" id="KW-1185">Reference proteome</keyword>
<dbReference type="EMBL" id="AAXW01000144">
    <property type="protein sequence ID" value="EAZ87928.1"/>
    <property type="molecule type" value="Genomic_DNA"/>
</dbReference>
<dbReference type="AlphaFoldDB" id="A3J021"/>
<gene>
    <name evidence="3" type="ORF">CY0110_22946</name>
</gene>
<evidence type="ECO:0000256" key="1">
    <source>
        <dbReference type="PROSITE-ProRule" id="PRU00169"/>
    </source>
</evidence>
<dbReference type="Gene3D" id="3.40.50.2300">
    <property type="match status" value="1"/>
</dbReference>
<dbReference type="Proteomes" id="UP000003781">
    <property type="component" value="Unassembled WGS sequence"/>
</dbReference>
<evidence type="ECO:0000313" key="4">
    <source>
        <dbReference type="Proteomes" id="UP000003781"/>
    </source>
</evidence>
<evidence type="ECO:0000259" key="2">
    <source>
        <dbReference type="PROSITE" id="PS50110"/>
    </source>
</evidence>
<feature type="domain" description="Response regulatory" evidence="2">
    <location>
        <begin position="5"/>
        <end position="61"/>
    </location>
</feature>
<dbReference type="RefSeq" id="WP_008278987.1">
    <property type="nucleotide sequence ID" value="NZ_AAXW01000144.1"/>
</dbReference>
<keyword evidence="1" id="KW-0597">Phosphoprotein</keyword>
<dbReference type="eggNOG" id="COG2197">
    <property type="taxonomic scope" value="Bacteria"/>
</dbReference>
<dbReference type="PROSITE" id="PS50110">
    <property type="entry name" value="RESPONSE_REGULATORY"/>
    <property type="match status" value="1"/>
</dbReference>
<proteinExistence type="predicted"/>
<dbReference type="InterPro" id="IPR001789">
    <property type="entry name" value="Sig_transdc_resp-reg_receiver"/>
</dbReference>
<organism evidence="3 4">
    <name type="scientific">Crocosphaera chwakensis CCY0110</name>
    <dbReference type="NCBI Taxonomy" id="391612"/>
    <lineage>
        <taxon>Bacteria</taxon>
        <taxon>Bacillati</taxon>
        <taxon>Cyanobacteriota</taxon>
        <taxon>Cyanophyceae</taxon>
        <taxon>Oscillatoriophycideae</taxon>
        <taxon>Chroococcales</taxon>
        <taxon>Aphanothecaceae</taxon>
        <taxon>Crocosphaera</taxon>
        <taxon>Crocosphaera chwakensis</taxon>
    </lineage>
</organism>
<evidence type="ECO:0000313" key="3">
    <source>
        <dbReference type="EMBL" id="EAZ87928.1"/>
    </source>
</evidence>
<reference evidence="3 4" key="1">
    <citation type="submission" date="2007-03" db="EMBL/GenBank/DDBJ databases">
        <authorList>
            <person name="Stal L."/>
            <person name="Ferriera S."/>
            <person name="Johnson J."/>
            <person name="Kravitz S."/>
            <person name="Beeson K."/>
            <person name="Sutton G."/>
            <person name="Rogers Y.-H."/>
            <person name="Friedman R."/>
            <person name="Frazier M."/>
            <person name="Venter J.C."/>
        </authorList>
    </citation>
    <scope>NUCLEOTIDE SEQUENCE [LARGE SCALE GENOMIC DNA]</scope>
    <source>
        <strain evidence="3 4">CCY0110</strain>
    </source>
</reference>
<accession>A3J021</accession>
<dbReference type="SUPFAM" id="SSF52172">
    <property type="entry name" value="CheY-like"/>
    <property type="match status" value="1"/>
</dbReference>
<sequence>MSRISLVLVENHDLTRVGLLAALKQVEDIEVLGAASDGHQGVKMIEETNPSVAIIALDLQI</sequence>
<name>A3J021_9CHRO</name>
<comment type="caution">
    <text evidence="3">The sequence shown here is derived from an EMBL/GenBank/DDBJ whole genome shotgun (WGS) entry which is preliminary data.</text>
</comment>
<feature type="modified residue" description="4-aspartylphosphate" evidence="1">
    <location>
        <position position="58"/>
    </location>
</feature>